<feature type="region of interest" description="Disordered" evidence="1">
    <location>
        <begin position="636"/>
        <end position="685"/>
    </location>
</feature>
<organism evidence="2 3">
    <name type="scientific">Plicaturopsis crispa FD-325 SS-3</name>
    <dbReference type="NCBI Taxonomy" id="944288"/>
    <lineage>
        <taxon>Eukaryota</taxon>
        <taxon>Fungi</taxon>
        <taxon>Dikarya</taxon>
        <taxon>Basidiomycota</taxon>
        <taxon>Agaricomycotina</taxon>
        <taxon>Agaricomycetes</taxon>
        <taxon>Agaricomycetidae</taxon>
        <taxon>Amylocorticiales</taxon>
        <taxon>Amylocorticiaceae</taxon>
        <taxon>Plicatura</taxon>
        <taxon>Plicaturopsis crispa</taxon>
    </lineage>
</organism>
<sequence>MDEIPGGKSVGSPEDPQSAPWHAIAGEKVELFNRDPRLPVFFIVKNHPLRSHLGPEHCVGKTYVYIADRRIESMHAAFSYFATLRVPQGDAESVRKLGIMDITNGDAIFARDMHGSGIPVDDVIQAWVVGEECVPAHLIAMLAKAADAMLGPRDERGIPGVPGNHKPVVVNDMYEGGVVWERSQRAKSLANAPRAYPMCTSVETQRALHAPAAAAKNSADPDIQAHNDTRREMVKAMSHFAMNAFRYGPVRLQQLVEDHSEAVNVPHIGHWGNYAFPSMQCNIAGAQQEGNEQSMEDDLGPFGAHVPHLDGHDSWMQPTAMTMFTDIPSTYDPGRMHLSELGVCMRMTQFSTLIFWGLRLHGGSPVRAPIGESVVAWAIRLGLISYPRSDIADGGSGAALAALPNGEVLKVGKEISSIAVQNRDTIGSCTHANYARDGHNIMDPESVLNFLVRACLYMFLFFFLQVPADFNAKINIPKFVDCFSFTVDGNVIRPTLLKRPPPSPAASPAQQSSDMHEEGQRTSSASPAEAGPSTLTANAAASPPTIRILSLSQQRQLERDTYGTEERAELMRRVRSWHHDIGSTIPVVALEPRSRVVSGFIVPGTVESCRAPKYTKTLPDLPSLLAQLSIAPELAPVAAKKTRGSQDKGPRPPKPNGKGKGKASDKRPASPDQEASSQKRRRLDDGLDACLVGPGYMDAIGIGENTSDAQPGGLRRSERARGGTENTLGASTTGISASNTDRSDNNAPQKSTQGSRRVTRANARSNADTVPPETSTQGNGRETRAMTRSPEDAGSPPRHESEEAMDVDEVGPEEGGKTINSVEFAELPPIFRTITQESVAEQLRQMVESQKAISSAPSGEALRTNLDAAGNFDDLLSAMAKAPLSESTGTSMPSAWKTQDLLVGYHAQTELSIRAQRQRIMILHFRAWEWLHANIAKECDAHFYKLQTSKNWLARLVRHVDKLVTSTQNAASIDPTTYLPIPEAQPYNYRCSRIPTLDPDERYDRVSGIVMSILQAWLSFPTNASSLPQYYFLDIIIRQLSPAGLLLDQVWRTYSYVRTTLTSFGWRKKLMKRSDFETFDDALGDHPIASRLSTEHALLIDMQRIVNDFLLTLSLPPVEELRTPLPRTKLRAKKKQPAIVQQPSIPRVGKPELMLAFIRASASALDLNLADGETSTENAWLTALTSDTDRFLPFREFGRSRLRMKKDGGPFSPPANVRTSAGLFSNIIMRGITFHTDFLYDGDHPTLFTDIHHWQDTISAARETVKSASRAYISEREIEKYFCIKNAYGTATKRSTGFATRYAATAVDSAHNAWLLKGEKPSYVSLWTAVKSIADGNPYPQLGPLIGHLFVADYVYADAVSMPSVDDMADIIWQINAGGVAGLVALGLLPPKKKKAKHDKQEVRDALDALYRFMEEHLEVEEAKKMIFDIIMLEHALCKYVRYIAWPKKG</sequence>
<feature type="compositionally biased region" description="Acidic residues" evidence="1">
    <location>
        <begin position="803"/>
        <end position="812"/>
    </location>
</feature>
<feature type="compositionally biased region" description="Polar residues" evidence="1">
    <location>
        <begin position="724"/>
        <end position="780"/>
    </location>
</feature>
<evidence type="ECO:0000313" key="3">
    <source>
        <dbReference type="Proteomes" id="UP000053263"/>
    </source>
</evidence>
<dbReference type="EMBL" id="KN832599">
    <property type="protein sequence ID" value="KII82900.1"/>
    <property type="molecule type" value="Genomic_DNA"/>
</dbReference>
<keyword evidence="3" id="KW-1185">Reference proteome</keyword>
<proteinExistence type="predicted"/>
<evidence type="ECO:0000313" key="2">
    <source>
        <dbReference type="EMBL" id="KII82900.1"/>
    </source>
</evidence>
<dbReference type="Proteomes" id="UP000053263">
    <property type="component" value="Unassembled WGS sequence"/>
</dbReference>
<name>A0A0C9SV83_PLICR</name>
<reference evidence="2 3" key="1">
    <citation type="submission" date="2014-06" db="EMBL/GenBank/DDBJ databases">
        <title>Evolutionary Origins and Diversification of the Mycorrhizal Mutualists.</title>
        <authorList>
            <consortium name="DOE Joint Genome Institute"/>
            <consortium name="Mycorrhizal Genomics Consortium"/>
            <person name="Kohler A."/>
            <person name="Kuo A."/>
            <person name="Nagy L.G."/>
            <person name="Floudas D."/>
            <person name="Copeland A."/>
            <person name="Barry K.W."/>
            <person name="Cichocki N."/>
            <person name="Veneault-Fourrey C."/>
            <person name="LaButti K."/>
            <person name="Lindquist E.A."/>
            <person name="Lipzen A."/>
            <person name="Lundell T."/>
            <person name="Morin E."/>
            <person name="Murat C."/>
            <person name="Riley R."/>
            <person name="Ohm R."/>
            <person name="Sun H."/>
            <person name="Tunlid A."/>
            <person name="Henrissat B."/>
            <person name="Grigoriev I.V."/>
            <person name="Hibbett D.S."/>
            <person name="Martin F."/>
        </authorList>
    </citation>
    <scope>NUCLEOTIDE SEQUENCE [LARGE SCALE GENOMIC DNA]</scope>
    <source>
        <strain evidence="2 3">FD-325 SS-3</strain>
    </source>
</reference>
<gene>
    <name evidence="2" type="ORF">PLICRDRAFT_96044</name>
</gene>
<dbReference type="HOGENOM" id="CLU_256580_0_0_1"/>
<feature type="compositionally biased region" description="Basic and acidic residues" evidence="1">
    <location>
        <begin position="781"/>
        <end position="802"/>
    </location>
</feature>
<evidence type="ECO:0000256" key="1">
    <source>
        <dbReference type="SAM" id="MobiDB-lite"/>
    </source>
</evidence>
<protein>
    <submittedName>
        <fullName evidence="2">Uncharacterized protein</fullName>
    </submittedName>
</protein>
<accession>A0A0C9SV83</accession>
<feature type="region of interest" description="Disordered" evidence="1">
    <location>
        <begin position="496"/>
        <end position="538"/>
    </location>
</feature>
<dbReference type="OrthoDB" id="3271026at2759"/>
<feature type="region of interest" description="Disordered" evidence="1">
    <location>
        <begin position="702"/>
        <end position="816"/>
    </location>
</feature>